<dbReference type="PANTHER" id="PTHR24116:SF0">
    <property type="entry name" value="KINASE D-INTERACTING SUBSTRATE OF 220 KDA"/>
    <property type="match status" value="1"/>
</dbReference>
<feature type="transmembrane region" description="Helical" evidence="3">
    <location>
        <begin position="524"/>
        <end position="545"/>
    </location>
</feature>
<evidence type="ECO:0000256" key="2">
    <source>
        <dbReference type="SAM" id="MobiDB-lite"/>
    </source>
</evidence>
<protein>
    <submittedName>
        <fullName evidence="6">Putative ankyrin</fullName>
    </submittedName>
</protein>
<keyword evidence="1" id="KW-0040">ANK repeat</keyword>
<dbReference type="Pfam" id="PF12796">
    <property type="entry name" value="Ank_2"/>
    <property type="match status" value="4"/>
</dbReference>
<feature type="repeat" description="ANK" evidence="1">
    <location>
        <begin position="170"/>
        <end position="202"/>
    </location>
</feature>
<keyword evidence="3" id="KW-0812">Transmembrane</keyword>
<feature type="transmembrane region" description="Helical" evidence="3">
    <location>
        <begin position="497"/>
        <end position="517"/>
    </location>
</feature>
<reference evidence="6" key="1">
    <citation type="submission" date="2020-03" db="EMBL/GenBank/DDBJ databases">
        <title>Transcriptomic Profiling of the Digestive Tract of the Rat Flea, Xenopsylla cheopis, Following Blood Feeding and Infection with Yersinia pestis.</title>
        <authorList>
            <person name="Bland D.M."/>
            <person name="Martens C.A."/>
            <person name="Virtaneva K."/>
            <person name="Kanakabandi K."/>
            <person name="Long D."/>
            <person name="Rosenke R."/>
            <person name="Saturday G.A."/>
            <person name="Hoyt F.H."/>
            <person name="Bruno D.P."/>
            <person name="Ribeiro J.M.C."/>
            <person name="Hinnebusch J."/>
        </authorList>
    </citation>
    <scope>NUCLEOTIDE SEQUENCE</scope>
</reference>
<feature type="transmembrane region" description="Helical" evidence="3">
    <location>
        <begin position="696"/>
        <end position="715"/>
    </location>
</feature>
<dbReference type="PROSITE" id="PS50088">
    <property type="entry name" value="ANK_REPEAT"/>
    <property type="match status" value="10"/>
</dbReference>
<dbReference type="SMART" id="SM00248">
    <property type="entry name" value="ANK"/>
    <property type="match status" value="11"/>
</dbReference>
<dbReference type="GO" id="GO:0019887">
    <property type="term" value="F:protein kinase regulator activity"/>
    <property type="evidence" value="ECO:0007669"/>
    <property type="project" value="TreeGrafter"/>
</dbReference>
<name>A0A6M2DIS6_XENCH</name>
<dbReference type="InterPro" id="IPR002110">
    <property type="entry name" value="Ankyrin_rpt"/>
</dbReference>
<dbReference type="EMBL" id="GIIL01002240">
    <property type="protein sequence ID" value="NOV45966.1"/>
    <property type="molecule type" value="Transcribed_RNA"/>
</dbReference>
<evidence type="ECO:0000313" key="6">
    <source>
        <dbReference type="EMBL" id="NOV45966.1"/>
    </source>
</evidence>
<dbReference type="InterPro" id="IPR036770">
    <property type="entry name" value="Ankyrin_rpt-contain_sf"/>
</dbReference>
<evidence type="ECO:0000259" key="5">
    <source>
        <dbReference type="Pfam" id="PF23307"/>
    </source>
</evidence>
<dbReference type="InterPro" id="IPR011646">
    <property type="entry name" value="KAP_P-loop"/>
</dbReference>
<feature type="repeat" description="ANK" evidence="1">
    <location>
        <begin position="236"/>
        <end position="268"/>
    </location>
</feature>
<feature type="repeat" description="ANK" evidence="1">
    <location>
        <begin position="302"/>
        <end position="334"/>
    </location>
</feature>
<feature type="compositionally biased region" description="Polar residues" evidence="2">
    <location>
        <begin position="880"/>
        <end position="891"/>
    </location>
</feature>
<feature type="repeat" description="ANK" evidence="1">
    <location>
        <begin position="71"/>
        <end position="103"/>
    </location>
</feature>
<feature type="region of interest" description="Disordered" evidence="2">
    <location>
        <begin position="864"/>
        <end position="907"/>
    </location>
</feature>
<feature type="repeat" description="ANK" evidence="1">
    <location>
        <begin position="137"/>
        <end position="169"/>
    </location>
</feature>
<dbReference type="InterPro" id="IPR052771">
    <property type="entry name" value="Neurotrophin_sig_adaptor"/>
</dbReference>
<sequence>MCSLGHRTLLSYLDAGDAQALRDFLSSRQHQVDDRDENGTTVLMLAASRGSSPFCRELLSLGADASAEDHDSWTAMHFAARNGHAGPLRALIEHGAPMEHRDMGGWTPLLWASYRGHTDCVRTLLDAGADVQARGGYNLSALLWAAGRGHIEVVRLLVERGAKVNVADKYGTTALVWACRRGCLEIVDILLKAGANVDSSGMYSWTPLLVAVQNRHQEVVSRLLQHKPNVNALDSDGATALAIACREGLAEIAHMLVNAGAYVNLQDRTGDSQLIHAVKGGHRGIVESLLKRHADLDVPGRDRKTAIYTAVEKGHTSIVRLLLAANPDLEIQTKDGDTALLRAVRTRNVEIVTLLLDKKAKINAVDFKGDTCLHIAMRARSKAIVEVLLRNPKHSQLLYRPNKAGETAYNIDMHHPKTILGQIYGARRLNTNEDCEGMLGYELYSSALADILSDPGLTMPITVGLYAKWGSGKSFLLSKLKEEMKSFARQWCEPVTGAPWLAVWLCAHLSLLVGLGTGLATFSWIWGLVAGLVTVGVLLSAYLSLRVASNRYDCYWPYNLNVSINRRLNSLKLLLQILFCHPPGPRASSAPSADPVHFYFADQNKGAGADGEGAMVHMLTSLFEVIERDYGLVSTRLFRAFRPRPFKSNSGWRFRRFCCFPNILLFEVTLLTFIATACLGLYCLLDSSQSISDSNLTVVLMALGLGLAIILTANVQSLGRATVSLIFGPKHHLQNAIKNNSDPITGLANEVALMSDLVTCLDAFTNQQSRLVGIIDALDSCDVEKIIAMLNSVHQLLSEPKRPFIVLLAVDPHIISKAVESKSRRVFSEGSIGGHDFLRNLVHLPVYLQNSGLRQAQRAQSTALVHRNRNKEEDGEMLTGSVSNRRLSSASELMASQEKLRPPRGSRKLRLSDSIASSIGSNLHRVSTAGGAGSSTQPHWDLSKMLLADDYFSDVNPRSMRRLMNVIYITGRLLKAFHIDFNWYRLCSWINLTEQWPLRASLIVLHHDNMGDRLDDNSSLHSLYDKVRAQVPALKEAAPLLELDRDERKLDAFLSLHKSTLQVADLRVFMPFTINLDPYLRKVLKEDQQNMEDESLVTNLRSPPTNMWPPIQAVSQIPWTPQMIRPPLVPPIINAPQQSTIQQWWPAPQPDTRNYESSFVLPMDIPPCRLSSLNCEEIEKLMLQIDELKPLASTVAPKLYENCITGRVLANCDLKELKGVLGITFGHWEVFRMFIEGLRTMEMAPQAPWNCHQRVHKEEEEITHTIVPPRIKPDTIEKQVTLEEQTICGALQTLNEEALEDVLSGDSLPKPNGTGGNAVSDEIYAIPTSNGGRSAPSTPPNLKRELSILKHSGSLKIGPGKHVSYESKTTNGEVSDDKMGAHHGRPATLTLVVQSRRDRSHELASDDESAPLVTPLTTASSEALEPAIVPIV</sequence>
<keyword evidence="3" id="KW-1133">Transmembrane helix</keyword>
<dbReference type="SUPFAM" id="SSF48403">
    <property type="entry name" value="Ankyrin repeat"/>
    <property type="match status" value="1"/>
</dbReference>
<evidence type="ECO:0000256" key="1">
    <source>
        <dbReference type="PROSITE-ProRule" id="PRU00023"/>
    </source>
</evidence>
<feature type="repeat" description="ANK" evidence="1">
    <location>
        <begin position="203"/>
        <end position="235"/>
    </location>
</feature>
<evidence type="ECO:0000256" key="3">
    <source>
        <dbReference type="SAM" id="Phobius"/>
    </source>
</evidence>
<feature type="region of interest" description="Disordered" evidence="2">
    <location>
        <begin position="1357"/>
        <end position="1386"/>
    </location>
</feature>
<feature type="repeat" description="ANK" evidence="1">
    <location>
        <begin position="269"/>
        <end position="301"/>
    </location>
</feature>
<organism evidence="6">
    <name type="scientific">Xenopsylla cheopis</name>
    <name type="common">Oriental rat flea</name>
    <name type="synonym">Pulex cheopis</name>
    <dbReference type="NCBI Taxonomy" id="163159"/>
    <lineage>
        <taxon>Eukaryota</taxon>
        <taxon>Metazoa</taxon>
        <taxon>Ecdysozoa</taxon>
        <taxon>Arthropoda</taxon>
        <taxon>Hexapoda</taxon>
        <taxon>Insecta</taxon>
        <taxon>Pterygota</taxon>
        <taxon>Neoptera</taxon>
        <taxon>Endopterygota</taxon>
        <taxon>Siphonaptera</taxon>
        <taxon>Pulicidae</taxon>
        <taxon>Xenopsyllinae</taxon>
        <taxon>Xenopsylla</taxon>
    </lineage>
</organism>
<feature type="repeat" description="ANK" evidence="1">
    <location>
        <begin position="335"/>
        <end position="367"/>
    </location>
</feature>
<dbReference type="PROSITE" id="PS50297">
    <property type="entry name" value="ANK_REP_REGION"/>
    <property type="match status" value="8"/>
</dbReference>
<dbReference type="Gene3D" id="1.25.40.20">
    <property type="entry name" value="Ankyrin repeat-containing domain"/>
    <property type="match status" value="4"/>
</dbReference>
<dbReference type="Pfam" id="PF07693">
    <property type="entry name" value="KAP_NTPase"/>
    <property type="match status" value="1"/>
</dbReference>
<proteinExistence type="predicted"/>
<feature type="repeat" description="ANK" evidence="1">
    <location>
        <begin position="104"/>
        <end position="136"/>
    </location>
</feature>
<feature type="domain" description="KAP NTPase" evidence="4">
    <location>
        <begin position="441"/>
        <end position="973"/>
    </location>
</feature>
<feature type="repeat" description="ANK" evidence="1">
    <location>
        <begin position="38"/>
        <end position="70"/>
    </location>
</feature>
<dbReference type="InterPro" id="IPR057092">
    <property type="entry name" value="SAM_KIDINS220"/>
</dbReference>
<keyword evidence="3" id="KW-0472">Membrane</keyword>
<dbReference type="GO" id="GO:0030165">
    <property type="term" value="F:PDZ domain binding"/>
    <property type="evidence" value="ECO:0007669"/>
    <property type="project" value="TreeGrafter"/>
</dbReference>
<accession>A0A6M2DIS6</accession>
<evidence type="ECO:0000259" key="4">
    <source>
        <dbReference type="Pfam" id="PF07693"/>
    </source>
</evidence>
<feature type="domain" description="Kinase D-interacting substrate of 220 kDa-like SAM" evidence="5">
    <location>
        <begin position="1168"/>
        <end position="1243"/>
    </location>
</feature>
<dbReference type="Pfam" id="PF23307">
    <property type="entry name" value="SAM_KIDINS220"/>
    <property type="match status" value="1"/>
</dbReference>
<dbReference type="PANTHER" id="PTHR24116">
    <property type="entry name" value="KINASE D-INTERACTING SUBSTRATE OF 220 KDA"/>
    <property type="match status" value="1"/>
</dbReference>
<feature type="transmembrane region" description="Helical" evidence="3">
    <location>
        <begin position="663"/>
        <end position="684"/>
    </location>
</feature>